<name>A0A091B2P7_9GAMM</name>
<sequence>MGTGAGSLLLFLFLGLAGSAAPAHFGFRVLAFRHQLDKQIAFAPGTEDGGWGYSWWLMRWKHRAANDTNLNFFAGITAGSGWLSLVGAVGVVALIALQ</sequence>
<keyword evidence="1" id="KW-0472">Membrane</keyword>
<dbReference type="PATRIC" id="fig|1384056.3.peg.807"/>
<keyword evidence="1" id="KW-0812">Transmembrane</keyword>
<keyword evidence="1" id="KW-1133">Transmembrane helix</keyword>
<evidence type="ECO:0000313" key="2">
    <source>
        <dbReference type="EMBL" id="KFN46883.1"/>
    </source>
</evidence>
<protein>
    <submittedName>
        <fullName evidence="2">Uncharacterized protein</fullName>
    </submittedName>
</protein>
<dbReference type="AlphaFoldDB" id="A0A091B2P7"/>
<dbReference type="STRING" id="1384056.N787_00890"/>
<dbReference type="OrthoDB" id="5966623at2"/>
<keyword evidence="3" id="KW-1185">Reference proteome</keyword>
<feature type="transmembrane region" description="Helical" evidence="1">
    <location>
        <begin position="72"/>
        <end position="97"/>
    </location>
</feature>
<dbReference type="RefSeq" id="WP_034210973.1">
    <property type="nucleotide sequence ID" value="NZ_AVCK01000012.1"/>
</dbReference>
<accession>A0A091B2P7</accession>
<gene>
    <name evidence="2" type="ORF">N787_00890</name>
</gene>
<organism evidence="2 3">
    <name type="scientific">Arenimonas metalli CF5-1</name>
    <dbReference type="NCBI Taxonomy" id="1384056"/>
    <lineage>
        <taxon>Bacteria</taxon>
        <taxon>Pseudomonadati</taxon>
        <taxon>Pseudomonadota</taxon>
        <taxon>Gammaproteobacteria</taxon>
        <taxon>Lysobacterales</taxon>
        <taxon>Lysobacteraceae</taxon>
        <taxon>Arenimonas</taxon>
    </lineage>
</organism>
<dbReference type="Proteomes" id="UP000029393">
    <property type="component" value="Unassembled WGS sequence"/>
</dbReference>
<evidence type="ECO:0000256" key="1">
    <source>
        <dbReference type="SAM" id="Phobius"/>
    </source>
</evidence>
<comment type="caution">
    <text evidence="2">The sequence shown here is derived from an EMBL/GenBank/DDBJ whole genome shotgun (WGS) entry which is preliminary data.</text>
</comment>
<dbReference type="eggNOG" id="ENOG50313SZ">
    <property type="taxonomic scope" value="Bacteria"/>
</dbReference>
<evidence type="ECO:0000313" key="3">
    <source>
        <dbReference type="Proteomes" id="UP000029393"/>
    </source>
</evidence>
<dbReference type="EMBL" id="AVCK01000012">
    <property type="protein sequence ID" value="KFN46883.1"/>
    <property type="molecule type" value="Genomic_DNA"/>
</dbReference>
<proteinExistence type="predicted"/>
<reference evidence="2 3" key="1">
    <citation type="submission" date="2013-09" db="EMBL/GenBank/DDBJ databases">
        <title>Genome sequencing of Arenimonas metalli.</title>
        <authorList>
            <person name="Chen F."/>
            <person name="Wang G."/>
        </authorList>
    </citation>
    <scope>NUCLEOTIDE SEQUENCE [LARGE SCALE GENOMIC DNA]</scope>
    <source>
        <strain evidence="2 3">CF5-1</strain>
    </source>
</reference>